<gene>
    <name evidence="1" type="ORF">AMECASPLE_028441</name>
</gene>
<sequence length="103" mass="12065">MSPTLICFFEEHREAALFAPRRKRSACKAALRHRQYHCAPVSLLRDPEARIWGEEEEEEVPYGFPLRDLFRQLQTFLCVIYFFPLLTKGLQLVRTVPSSLARV</sequence>
<keyword evidence="2" id="KW-1185">Reference proteome</keyword>
<protein>
    <submittedName>
        <fullName evidence="1">Uncharacterized protein</fullName>
    </submittedName>
</protein>
<dbReference type="EMBL" id="JAHRIP010087771">
    <property type="protein sequence ID" value="MEQ2316029.1"/>
    <property type="molecule type" value="Genomic_DNA"/>
</dbReference>
<reference evidence="1 2" key="1">
    <citation type="submission" date="2021-06" db="EMBL/GenBank/DDBJ databases">
        <authorList>
            <person name="Palmer J.M."/>
        </authorList>
    </citation>
    <scope>NUCLEOTIDE SEQUENCE [LARGE SCALE GENOMIC DNA]</scope>
    <source>
        <strain evidence="1 2">AS_MEX2019</strain>
        <tissue evidence="1">Muscle</tissue>
    </source>
</reference>
<comment type="caution">
    <text evidence="1">The sequence shown here is derived from an EMBL/GenBank/DDBJ whole genome shotgun (WGS) entry which is preliminary data.</text>
</comment>
<dbReference type="Proteomes" id="UP001469553">
    <property type="component" value="Unassembled WGS sequence"/>
</dbReference>
<evidence type="ECO:0000313" key="1">
    <source>
        <dbReference type="EMBL" id="MEQ2316029.1"/>
    </source>
</evidence>
<evidence type="ECO:0000313" key="2">
    <source>
        <dbReference type="Proteomes" id="UP001469553"/>
    </source>
</evidence>
<accession>A0ABV1ABU6</accession>
<name>A0ABV1ABU6_9TELE</name>
<proteinExistence type="predicted"/>
<organism evidence="1 2">
    <name type="scientific">Ameca splendens</name>
    <dbReference type="NCBI Taxonomy" id="208324"/>
    <lineage>
        <taxon>Eukaryota</taxon>
        <taxon>Metazoa</taxon>
        <taxon>Chordata</taxon>
        <taxon>Craniata</taxon>
        <taxon>Vertebrata</taxon>
        <taxon>Euteleostomi</taxon>
        <taxon>Actinopterygii</taxon>
        <taxon>Neopterygii</taxon>
        <taxon>Teleostei</taxon>
        <taxon>Neoteleostei</taxon>
        <taxon>Acanthomorphata</taxon>
        <taxon>Ovalentaria</taxon>
        <taxon>Atherinomorphae</taxon>
        <taxon>Cyprinodontiformes</taxon>
        <taxon>Goodeidae</taxon>
        <taxon>Ameca</taxon>
    </lineage>
</organism>